<evidence type="ECO:0000256" key="2">
    <source>
        <dbReference type="ARBA" id="ARBA00023015"/>
    </source>
</evidence>
<comment type="similarity">
    <text evidence="1">Belongs to the sigma-70 factor family. ECF subfamily.</text>
</comment>
<evidence type="ECO:0000259" key="6">
    <source>
        <dbReference type="Pfam" id="PF08281"/>
    </source>
</evidence>
<dbReference type="Pfam" id="PF04542">
    <property type="entry name" value="Sigma70_r2"/>
    <property type="match status" value="1"/>
</dbReference>
<dbReference type="Gene3D" id="1.10.1740.10">
    <property type="match status" value="1"/>
</dbReference>
<dbReference type="CDD" id="cd06171">
    <property type="entry name" value="Sigma70_r4"/>
    <property type="match status" value="1"/>
</dbReference>
<dbReference type="Pfam" id="PF08281">
    <property type="entry name" value="Sigma70_r4_2"/>
    <property type="match status" value="1"/>
</dbReference>
<dbReference type="GO" id="GO:0003677">
    <property type="term" value="F:DNA binding"/>
    <property type="evidence" value="ECO:0007669"/>
    <property type="project" value="InterPro"/>
</dbReference>
<dbReference type="RefSeq" id="WP_114407378.1">
    <property type="nucleotide sequence ID" value="NZ_QOWE01000014.1"/>
</dbReference>
<keyword evidence="8" id="KW-1185">Reference proteome</keyword>
<dbReference type="InterPro" id="IPR036388">
    <property type="entry name" value="WH-like_DNA-bd_sf"/>
</dbReference>
<dbReference type="AlphaFoldDB" id="A0A368JKQ7"/>
<feature type="domain" description="RNA polymerase sigma-70 region 2" evidence="5">
    <location>
        <begin position="32"/>
        <end position="90"/>
    </location>
</feature>
<dbReference type="InterPro" id="IPR039425">
    <property type="entry name" value="RNA_pol_sigma-70-like"/>
</dbReference>
<evidence type="ECO:0000256" key="4">
    <source>
        <dbReference type="ARBA" id="ARBA00023163"/>
    </source>
</evidence>
<dbReference type="GO" id="GO:0006352">
    <property type="term" value="P:DNA-templated transcription initiation"/>
    <property type="evidence" value="ECO:0007669"/>
    <property type="project" value="InterPro"/>
</dbReference>
<protein>
    <submittedName>
        <fullName evidence="7">Sigma-70 family RNA polymerase sigma factor</fullName>
    </submittedName>
</protein>
<keyword evidence="3" id="KW-0731">Sigma factor</keyword>
<dbReference type="Proteomes" id="UP000253383">
    <property type="component" value="Unassembled WGS sequence"/>
</dbReference>
<reference evidence="7 8" key="1">
    <citation type="submission" date="2018-07" db="EMBL/GenBank/DDBJ databases">
        <title>Genome analysis of Larkinella rosea.</title>
        <authorList>
            <person name="Zhou Z."/>
            <person name="Wang G."/>
        </authorList>
    </citation>
    <scope>NUCLEOTIDE SEQUENCE [LARGE SCALE GENOMIC DNA]</scope>
    <source>
        <strain evidence="8">zzj9</strain>
    </source>
</reference>
<gene>
    <name evidence="7" type="ORF">DUE52_17760</name>
</gene>
<organism evidence="7 8">
    <name type="scientific">Larkinella punicea</name>
    <dbReference type="NCBI Taxonomy" id="2315727"/>
    <lineage>
        <taxon>Bacteria</taxon>
        <taxon>Pseudomonadati</taxon>
        <taxon>Bacteroidota</taxon>
        <taxon>Cytophagia</taxon>
        <taxon>Cytophagales</taxon>
        <taxon>Spirosomataceae</taxon>
        <taxon>Larkinella</taxon>
    </lineage>
</organism>
<name>A0A368JKQ7_9BACT</name>
<evidence type="ECO:0000259" key="5">
    <source>
        <dbReference type="Pfam" id="PF04542"/>
    </source>
</evidence>
<dbReference type="InterPro" id="IPR007627">
    <property type="entry name" value="RNA_pol_sigma70_r2"/>
</dbReference>
<evidence type="ECO:0000313" key="7">
    <source>
        <dbReference type="EMBL" id="RCR68247.1"/>
    </source>
</evidence>
<keyword evidence="4" id="KW-0804">Transcription</keyword>
<dbReference type="Gene3D" id="1.10.10.10">
    <property type="entry name" value="Winged helix-like DNA-binding domain superfamily/Winged helix DNA-binding domain"/>
    <property type="match status" value="1"/>
</dbReference>
<keyword evidence="2" id="KW-0805">Transcription regulation</keyword>
<dbReference type="NCBIfam" id="TIGR02937">
    <property type="entry name" value="sigma70-ECF"/>
    <property type="match status" value="1"/>
</dbReference>
<dbReference type="InterPro" id="IPR013324">
    <property type="entry name" value="RNA_pol_sigma_r3/r4-like"/>
</dbReference>
<dbReference type="InterPro" id="IPR013325">
    <property type="entry name" value="RNA_pol_sigma_r2"/>
</dbReference>
<dbReference type="OrthoDB" id="9150024at2"/>
<accession>A0A368JKQ7</accession>
<dbReference type="SUPFAM" id="SSF88659">
    <property type="entry name" value="Sigma3 and sigma4 domains of RNA polymerase sigma factors"/>
    <property type="match status" value="1"/>
</dbReference>
<dbReference type="InterPro" id="IPR013249">
    <property type="entry name" value="RNA_pol_sigma70_r4_t2"/>
</dbReference>
<dbReference type="GO" id="GO:0016987">
    <property type="term" value="F:sigma factor activity"/>
    <property type="evidence" value="ECO:0007669"/>
    <property type="project" value="UniProtKB-KW"/>
</dbReference>
<proteinExistence type="inferred from homology"/>
<evidence type="ECO:0000313" key="8">
    <source>
        <dbReference type="Proteomes" id="UP000253383"/>
    </source>
</evidence>
<dbReference type="SUPFAM" id="SSF88946">
    <property type="entry name" value="Sigma2 domain of RNA polymerase sigma factors"/>
    <property type="match status" value="1"/>
</dbReference>
<feature type="domain" description="RNA polymerase sigma factor 70 region 4 type 2" evidence="6">
    <location>
        <begin position="132"/>
        <end position="184"/>
    </location>
</feature>
<dbReference type="EMBL" id="QOWE01000014">
    <property type="protein sequence ID" value="RCR68247.1"/>
    <property type="molecule type" value="Genomic_DNA"/>
</dbReference>
<sequence length="201" mass="23980">MDQKKHPLNRPAELVVWQQFLSGDTVAFAYLMSSHFQVLFRYGSKFSKDKEFVKDCIQDLFLIIWERRDRLNSEVAVKPYLMASLRRLMNRSGQSRTGLSNEIPGENQEGFDIEYSVEEEYIEQESVRVITQRFKKLLDELPKRQKEVIYLKFFQEMDRNQISEVMDISPQTVSNLLQIAIRQLKEYWKVELLTLLLVHFY</sequence>
<dbReference type="InterPro" id="IPR014284">
    <property type="entry name" value="RNA_pol_sigma-70_dom"/>
</dbReference>
<dbReference type="PANTHER" id="PTHR43133">
    <property type="entry name" value="RNA POLYMERASE ECF-TYPE SIGMA FACTO"/>
    <property type="match status" value="1"/>
</dbReference>
<dbReference type="PANTHER" id="PTHR43133:SF46">
    <property type="entry name" value="RNA POLYMERASE SIGMA-70 FACTOR ECF SUBFAMILY"/>
    <property type="match status" value="1"/>
</dbReference>
<comment type="caution">
    <text evidence="7">The sequence shown here is derived from an EMBL/GenBank/DDBJ whole genome shotgun (WGS) entry which is preliminary data.</text>
</comment>
<evidence type="ECO:0000256" key="3">
    <source>
        <dbReference type="ARBA" id="ARBA00023082"/>
    </source>
</evidence>
<evidence type="ECO:0000256" key="1">
    <source>
        <dbReference type="ARBA" id="ARBA00010641"/>
    </source>
</evidence>